<evidence type="ECO:0000256" key="12">
    <source>
        <dbReference type="ARBA" id="ARBA00022840"/>
    </source>
</evidence>
<evidence type="ECO:0000256" key="14">
    <source>
        <dbReference type="ARBA" id="ARBA00023136"/>
    </source>
</evidence>
<keyword evidence="6" id="KW-1003">Cell membrane</keyword>
<dbReference type="GO" id="GO:0005886">
    <property type="term" value="C:plasma membrane"/>
    <property type="evidence" value="ECO:0007669"/>
    <property type="project" value="UniProtKB-SubCell"/>
</dbReference>
<evidence type="ECO:0000256" key="5">
    <source>
        <dbReference type="ARBA" id="ARBA00011903"/>
    </source>
</evidence>
<dbReference type="EC" id="2.7.10.2" evidence="5"/>
<keyword evidence="12" id="KW-0067">ATP-binding</keyword>
<evidence type="ECO:0000256" key="4">
    <source>
        <dbReference type="ARBA" id="ARBA00008883"/>
    </source>
</evidence>
<comment type="subcellular location">
    <subcellularLocation>
        <location evidence="1">Cell inner membrane</location>
        <topology evidence="1">Multi-pass membrane protein</topology>
    </subcellularLocation>
</comment>
<feature type="domain" description="Tyrosine-protein kinase G-rich" evidence="21">
    <location>
        <begin position="377"/>
        <end position="449"/>
    </location>
</feature>
<feature type="coiled-coil region" evidence="17">
    <location>
        <begin position="172"/>
        <end position="283"/>
    </location>
</feature>
<keyword evidence="9 18" id="KW-0812">Transmembrane</keyword>
<keyword evidence="23" id="KW-1185">Reference proteome</keyword>
<evidence type="ECO:0000256" key="1">
    <source>
        <dbReference type="ARBA" id="ARBA00004429"/>
    </source>
</evidence>
<dbReference type="RefSeq" id="WP_127080087.1">
    <property type="nucleotide sequence ID" value="NZ_RSCL01000003.1"/>
</dbReference>
<dbReference type="InterPro" id="IPR027417">
    <property type="entry name" value="P-loop_NTPase"/>
</dbReference>
<dbReference type="InterPro" id="IPR025669">
    <property type="entry name" value="AAA_dom"/>
</dbReference>
<dbReference type="GO" id="GO:0004715">
    <property type="term" value="F:non-membrane spanning protein tyrosine kinase activity"/>
    <property type="evidence" value="ECO:0007669"/>
    <property type="project" value="UniProtKB-EC"/>
</dbReference>
<keyword evidence="11" id="KW-0418">Kinase</keyword>
<dbReference type="GO" id="GO:0005524">
    <property type="term" value="F:ATP binding"/>
    <property type="evidence" value="ECO:0007669"/>
    <property type="project" value="UniProtKB-KW"/>
</dbReference>
<keyword evidence="10" id="KW-0547">Nucleotide-binding</keyword>
<protein>
    <recommendedName>
        <fullName evidence="5">non-specific protein-tyrosine kinase</fullName>
        <ecNumber evidence="5">2.7.10.2</ecNumber>
    </recommendedName>
</protein>
<evidence type="ECO:0000256" key="13">
    <source>
        <dbReference type="ARBA" id="ARBA00022989"/>
    </source>
</evidence>
<dbReference type="InterPro" id="IPR050445">
    <property type="entry name" value="Bact_polysacc_biosynth/exp"/>
</dbReference>
<dbReference type="InterPro" id="IPR032807">
    <property type="entry name" value="GNVR"/>
</dbReference>
<dbReference type="CDD" id="cd05387">
    <property type="entry name" value="BY-kinase"/>
    <property type="match status" value="1"/>
</dbReference>
<dbReference type="InterPro" id="IPR003856">
    <property type="entry name" value="LPS_length_determ_N"/>
</dbReference>
<comment type="similarity">
    <text evidence="3">Belongs to the CpsD/CapB family.</text>
</comment>
<dbReference type="PANTHER" id="PTHR32309">
    <property type="entry name" value="TYROSINE-PROTEIN KINASE"/>
    <property type="match status" value="1"/>
</dbReference>
<comment type="caution">
    <text evidence="22">The sequence shown here is derived from an EMBL/GenBank/DDBJ whole genome shotgun (WGS) entry which is preliminary data.</text>
</comment>
<comment type="catalytic activity">
    <reaction evidence="16">
        <text>L-tyrosyl-[protein] + ATP = O-phospho-L-tyrosyl-[protein] + ADP + H(+)</text>
        <dbReference type="Rhea" id="RHEA:10596"/>
        <dbReference type="Rhea" id="RHEA-COMP:10136"/>
        <dbReference type="Rhea" id="RHEA-COMP:20101"/>
        <dbReference type="ChEBI" id="CHEBI:15378"/>
        <dbReference type="ChEBI" id="CHEBI:30616"/>
        <dbReference type="ChEBI" id="CHEBI:46858"/>
        <dbReference type="ChEBI" id="CHEBI:61978"/>
        <dbReference type="ChEBI" id="CHEBI:456216"/>
        <dbReference type="EC" id="2.7.10.2"/>
    </reaction>
</comment>
<dbReference type="Gene3D" id="3.40.50.300">
    <property type="entry name" value="P-loop containing nucleotide triphosphate hydrolases"/>
    <property type="match status" value="1"/>
</dbReference>
<dbReference type="PANTHER" id="PTHR32309:SF13">
    <property type="entry name" value="FERRIC ENTEROBACTIN TRANSPORT PROTEIN FEPE"/>
    <property type="match status" value="1"/>
</dbReference>
<gene>
    <name evidence="22" type="ORF">DSM106972_014310</name>
</gene>
<name>A0A3S1CIN8_9CYAN</name>
<feature type="transmembrane region" description="Helical" evidence="18">
    <location>
        <begin position="429"/>
        <end position="450"/>
    </location>
</feature>
<dbReference type="SUPFAM" id="SSF52540">
    <property type="entry name" value="P-loop containing nucleoside triphosphate hydrolases"/>
    <property type="match status" value="1"/>
</dbReference>
<reference evidence="22" key="2">
    <citation type="journal article" date="2019" name="Genome Biol. Evol.">
        <title>Day and night: Metabolic profiles and evolutionary relationships of six axenic non-marine cyanobacteria.</title>
        <authorList>
            <person name="Will S.E."/>
            <person name="Henke P."/>
            <person name="Boedeker C."/>
            <person name="Huang S."/>
            <person name="Brinkmann H."/>
            <person name="Rohde M."/>
            <person name="Jarek M."/>
            <person name="Friedl T."/>
            <person name="Seufert S."/>
            <person name="Schumacher M."/>
            <person name="Overmann J."/>
            <person name="Neumann-Schaal M."/>
            <person name="Petersen J."/>
        </authorList>
    </citation>
    <scope>NUCLEOTIDE SEQUENCE [LARGE SCALE GENOMIC DNA]</scope>
    <source>
        <strain evidence="22">PCC 7102</strain>
    </source>
</reference>
<dbReference type="FunFam" id="3.40.50.300:FF:000527">
    <property type="entry name" value="Tyrosine-protein kinase etk"/>
    <property type="match status" value="1"/>
</dbReference>
<evidence type="ECO:0000313" key="22">
    <source>
        <dbReference type="EMBL" id="RUT08263.1"/>
    </source>
</evidence>
<keyword evidence="8" id="KW-0808">Transferase</keyword>
<evidence type="ECO:0000256" key="3">
    <source>
        <dbReference type="ARBA" id="ARBA00007316"/>
    </source>
</evidence>
<evidence type="ECO:0000256" key="8">
    <source>
        <dbReference type="ARBA" id="ARBA00022679"/>
    </source>
</evidence>
<evidence type="ECO:0000256" key="17">
    <source>
        <dbReference type="SAM" id="Coils"/>
    </source>
</evidence>
<comment type="similarity">
    <text evidence="4">Belongs to the etk/wzc family.</text>
</comment>
<dbReference type="GO" id="GO:0042802">
    <property type="term" value="F:identical protein binding"/>
    <property type="evidence" value="ECO:0007669"/>
    <property type="project" value="UniProtKB-ARBA"/>
</dbReference>
<keyword evidence="14 18" id="KW-0472">Membrane</keyword>
<accession>A0A3S1CIN8</accession>
<evidence type="ECO:0000256" key="9">
    <source>
        <dbReference type="ARBA" id="ARBA00022692"/>
    </source>
</evidence>
<organism evidence="22 23">
    <name type="scientific">Dulcicalothrix desertica PCC 7102</name>
    <dbReference type="NCBI Taxonomy" id="232991"/>
    <lineage>
        <taxon>Bacteria</taxon>
        <taxon>Bacillati</taxon>
        <taxon>Cyanobacteriota</taxon>
        <taxon>Cyanophyceae</taxon>
        <taxon>Nostocales</taxon>
        <taxon>Calotrichaceae</taxon>
        <taxon>Dulcicalothrix</taxon>
    </lineage>
</organism>
<dbReference type="EMBL" id="RSCL01000003">
    <property type="protein sequence ID" value="RUT08263.1"/>
    <property type="molecule type" value="Genomic_DNA"/>
</dbReference>
<evidence type="ECO:0000259" key="21">
    <source>
        <dbReference type="Pfam" id="PF13807"/>
    </source>
</evidence>
<keyword evidence="7" id="KW-0997">Cell inner membrane</keyword>
<evidence type="ECO:0000256" key="6">
    <source>
        <dbReference type="ARBA" id="ARBA00022475"/>
    </source>
</evidence>
<evidence type="ECO:0000256" key="16">
    <source>
        <dbReference type="ARBA" id="ARBA00051245"/>
    </source>
</evidence>
<evidence type="ECO:0000259" key="19">
    <source>
        <dbReference type="Pfam" id="PF02706"/>
    </source>
</evidence>
<evidence type="ECO:0000256" key="18">
    <source>
        <dbReference type="SAM" id="Phobius"/>
    </source>
</evidence>
<reference evidence="22" key="1">
    <citation type="submission" date="2018-12" db="EMBL/GenBank/DDBJ databases">
        <authorList>
            <person name="Will S."/>
            <person name="Neumann-Schaal M."/>
            <person name="Henke P."/>
        </authorList>
    </citation>
    <scope>NUCLEOTIDE SEQUENCE</scope>
    <source>
        <strain evidence="22">PCC 7102</strain>
    </source>
</reference>
<sequence>MEQQHNRSEDIDIRSYWLVLKRRWLIASGILFTSIALSGFAISLQRPTYQASGKLLFQANRASLLTGVGEKVGDLESVRREANPLSTQAEILQSRPIIEEVIKKLDLRDKNGELLKPESINIKIDPIPGTDVLKVAHISGESKKAADVVNQIMRSYVNSNIQNNRQETIAARKFIEGQLPRAEGELNRATEQLRSFKAANQVINLEQETEETVKSIGELDKQLNEVKGQLAEVTSQQAELRSQIKIPSSEAVDRTSLSLIPGVQEALGELQKVQSQIATQQALYTSDNPIMITLREKEASLSQLLQQRASQSLGTNVKVSPDKLQLGQLKEQLVGESVRLQAQRLGLESKVQTLSGLHQQFRQRAQVLPNLEKKQGDLERRVMVAQKTYETLLGRLQEIRVAENQTIGSARIVQNAVVSPNPARMRMMLLLGAGGIFIGTLLGVAAAFLVDVIDKSIKTVKEAQDVFGYTLLGLIPKFDTNSASIEQTMEGASPRVVVGTLPRSVIHEAYQMLQANLKFISHKTVRTIVVTSSVPGEGKSEVSANLAAVIAQAGKRVLLVDSDMRNPSQHHLWGVMNLTGLSNVIVGQDRIRNCIQTVTRNLSVLTAGVIPPNPQALLDSEGMSALIQALSQHYDYIIFDTPPLAGTADAAVLGKMADGVLVVVRPGVADLKSALAAKTLLMRSEANVLGMVANGVNIKHEPDRYFYYNSTRDTNNSSLVVQASLRK</sequence>
<keyword evidence="17" id="KW-0175">Coiled coil</keyword>
<dbReference type="Pfam" id="PF13807">
    <property type="entry name" value="GNVR"/>
    <property type="match status" value="1"/>
</dbReference>
<evidence type="ECO:0000256" key="2">
    <source>
        <dbReference type="ARBA" id="ARBA00006683"/>
    </source>
</evidence>
<evidence type="ECO:0000256" key="10">
    <source>
        <dbReference type="ARBA" id="ARBA00022741"/>
    </source>
</evidence>
<evidence type="ECO:0000259" key="20">
    <source>
        <dbReference type="Pfam" id="PF13614"/>
    </source>
</evidence>
<dbReference type="Pfam" id="PF02706">
    <property type="entry name" value="Wzz"/>
    <property type="match status" value="1"/>
</dbReference>
<dbReference type="Proteomes" id="UP000271624">
    <property type="component" value="Unassembled WGS sequence"/>
</dbReference>
<evidence type="ECO:0000313" key="23">
    <source>
        <dbReference type="Proteomes" id="UP000271624"/>
    </source>
</evidence>
<keyword evidence="13 18" id="KW-1133">Transmembrane helix</keyword>
<evidence type="ECO:0000256" key="11">
    <source>
        <dbReference type="ARBA" id="ARBA00022777"/>
    </source>
</evidence>
<feature type="domain" description="AAA" evidence="20">
    <location>
        <begin position="526"/>
        <end position="666"/>
    </location>
</feature>
<dbReference type="InterPro" id="IPR005702">
    <property type="entry name" value="Wzc-like_C"/>
</dbReference>
<comment type="similarity">
    <text evidence="2">Belongs to the CpsC/CapA family.</text>
</comment>
<dbReference type="AlphaFoldDB" id="A0A3S1CIN8"/>
<proteinExistence type="inferred from homology"/>
<dbReference type="OrthoDB" id="9758283at2"/>
<feature type="domain" description="Polysaccharide chain length determinant N-terminal" evidence="19">
    <location>
        <begin position="9"/>
        <end position="105"/>
    </location>
</feature>
<evidence type="ECO:0000256" key="7">
    <source>
        <dbReference type="ARBA" id="ARBA00022519"/>
    </source>
</evidence>
<dbReference type="Pfam" id="PF13614">
    <property type="entry name" value="AAA_31"/>
    <property type="match status" value="1"/>
</dbReference>
<keyword evidence="15" id="KW-0829">Tyrosine-protein kinase</keyword>
<feature type="transmembrane region" description="Helical" evidence="18">
    <location>
        <begin position="24"/>
        <end position="44"/>
    </location>
</feature>
<dbReference type="NCBIfam" id="TIGR01007">
    <property type="entry name" value="eps_fam"/>
    <property type="match status" value="1"/>
</dbReference>
<evidence type="ECO:0000256" key="15">
    <source>
        <dbReference type="ARBA" id="ARBA00023137"/>
    </source>
</evidence>